<reference evidence="9 10" key="1">
    <citation type="submission" date="2019-06" db="EMBL/GenBank/DDBJ databases">
        <title>Whole genome shotgun sequence of Pseudonocardia hydrocarbonoxydans NBRC 14498.</title>
        <authorList>
            <person name="Hosoyama A."/>
            <person name="Uohara A."/>
            <person name="Ohji S."/>
            <person name="Ichikawa N."/>
        </authorList>
    </citation>
    <scope>NUCLEOTIDE SEQUENCE [LARGE SCALE GENOMIC DNA]</scope>
    <source>
        <strain evidence="9 10">NBRC 14498</strain>
    </source>
</reference>
<feature type="region of interest" description="Disordered" evidence="6">
    <location>
        <begin position="772"/>
        <end position="815"/>
    </location>
</feature>
<dbReference type="OrthoDB" id="7177610at2"/>
<dbReference type="InterPro" id="IPR004477">
    <property type="entry name" value="ComEC_N"/>
</dbReference>
<dbReference type="Pfam" id="PF03772">
    <property type="entry name" value="Competence"/>
    <property type="match status" value="1"/>
</dbReference>
<dbReference type="PANTHER" id="PTHR30619">
    <property type="entry name" value="DNA INTERNALIZATION/COMPETENCE PROTEIN COMEC/REC2"/>
    <property type="match status" value="1"/>
</dbReference>
<dbReference type="SMART" id="SM00849">
    <property type="entry name" value="Lactamase_B"/>
    <property type="match status" value="1"/>
</dbReference>
<keyword evidence="5 7" id="KW-0472">Membrane</keyword>
<evidence type="ECO:0000256" key="1">
    <source>
        <dbReference type="ARBA" id="ARBA00004651"/>
    </source>
</evidence>
<comment type="subcellular location">
    <subcellularLocation>
        <location evidence="1">Cell membrane</location>
        <topology evidence="1">Multi-pass membrane protein</topology>
    </subcellularLocation>
</comment>
<feature type="transmembrane region" description="Helical" evidence="7">
    <location>
        <begin position="318"/>
        <end position="335"/>
    </location>
</feature>
<sequence length="815" mass="81392">MSTPEPPGRPPDLRLVPAALAAWAAVLVGLGLGPVAASVVAGFAAAAALVGALRRSPVLLAAAACAAAAGLVVAAHGVHVAQHPLRAAAEAGAAATLRVVATDDPRRIRAAVPGAAQVLVEAGLVHAEAAGSGWRTGGRVLLIAPADGWAGLLPGQELTAQGLLAPAGRSDLTVAVLRVRGAPAAVAAPPWWQTGAGVLRAGLRDAAAVLPAAPGGLLPGLAVGDTTRLPTEVEDDFRASGLTHLTAVSGANLAIVAGAVLALARLARSDPRWAALAGGAAVLGFVVLARPSPSVVRAAAMGAVVLLALALGRGRSAVPALAVAVLVLVLADPALAVDPGFALSVLATGALVLVAPGWAAGLRRRGAPRWAAEALVVPAAAFLATAPVIAGLSGQVAPVAVLANLLAVPAVAPATVLGVLAALVSPLSPVAAQVCAWLAWPAVAWLVEVADRSAAVPDAALPWPDGVPGGLLLTLVLAVLVLCWRARRGRALLVAVLLGLALVLVPTRVVPPGWPPADWTVVACDVGQGDAIVLATGDPGRAVLVDAGPDTGPVDACLDRLGVRSLALVVLSHLHADHIGGLDGALRGRSAGGVAVGPVRVPDGGLAAVARVTAGRGVPVVALAAGQRLEWPGLALDVLGPREPDPAPDPDDGTAVNDGSLVLRATTPGGTVLLSGDIELAAQADLVSSGVDLRADVLKMPHHGSRYTSVEFLNAVAPRAVLVSVGLGNTYRHPDPGLVGGLERAGVVVARTDRSGDVAVLVTDELVHRGDPLPARRRRAGGPGLSGRRGPRAPPRSWRARWRSGRCGRPRRRGS</sequence>
<evidence type="ECO:0000313" key="9">
    <source>
        <dbReference type="EMBL" id="GEC19465.1"/>
    </source>
</evidence>
<dbReference type="EMBL" id="BJNG01000015">
    <property type="protein sequence ID" value="GEC19465.1"/>
    <property type="molecule type" value="Genomic_DNA"/>
</dbReference>
<name>A0A4Y3WL12_9PSEU</name>
<evidence type="ECO:0000256" key="4">
    <source>
        <dbReference type="ARBA" id="ARBA00022989"/>
    </source>
</evidence>
<dbReference type="InterPro" id="IPR035681">
    <property type="entry name" value="ComA-like_MBL"/>
</dbReference>
<keyword evidence="2" id="KW-1003">Cell membrane</keyword>
<keyword evidence="10" id="KW-1185">Reference proteome</keyword>
<feature type="transmembrane region" description="Helical" evidence="7">
    <location>
        <begin position="20"/>
        <end position="51"/>
    </location>
</feature>
<feature type="transmembrane region" description="Helical" evidence="7">
    <location>
        <begin position="295"/>
        <end position="311"/>
    </location>
</feature>
<dbReference type="AlphaFoldDB" id="A0A4Y3WL12"/>
<protein>
    <submittedName>
        <fullName evidence="9">Competence protein ComEC</fullName>
    </submittedName>
</protein>
<feature type="transmembrane region" description="Helical" evidence="7">
    <location>
        <begin position="430"/>
        <end position="447"/>
    </location>
</feature>
<feature type="transmembrane region" description="Helical" evidence="7">
    <location>
        <begin position="341"/>
        <end position="362"/>
    </location>
</feature>
<evidence type="ECO:0000256" key="6">
    <source>
        <dbReference type="SAM" id="MobiDB-lite"/>
    </source>
</evidence>
<feature type="transmembrane region" description="Helical" evidence="7">
    <location>
        <begin position="245"/>
        <end position="266"/>
    </location>
</feature>
<feature type="transmembrane region" description="Helical" evidence="7">
    <location>
        <begin position="58"/>
        <end position="78"/>
    </location>
</feature>
<evidence type="ECO:0000313" key="10">
    <source>
        <dbReference type="Proteomes" id="UP000320338"/>
    </source>
</evidence>
<feature type="transmembrane region" description="Helical" evidence="7">
    <location>
        <begin position="273"/>
        <end position="289"/>
    </location>
</feature>
<comment type="caution">
    <text evidence="9">The sequence shown here is derived from an EMBL/GenBank/DDBJ whole genome shotgun (WGS) entry which is preliminary data.</text>
</comment>
<evidence type="ECO:0000256" key="2">
    <source>
        <dbReference type="ARBA" id="ARBA00022475"/>
    </source>
</evidence>
<evidence type="ECO:0000256" key="7">
    <source>
        <dbReference type="SAM" id="Phobius"/>
    </source>
</evidence>
<dbReference type="NCBIfam" id="TIGR00360">
    <property type="entry name" value="ComEC_N-term"/>
    <property type="match status" value="1"/>
</dbReference>
<dbReference type="GO" id="GO:0005886">
    <property type="term" value="C:plasma membrane"/>
    <property type="evidence" value="ECO:0007669"/>
    <property type="project" value="UniProtKB-SubCell"/>
</dbReference>
<accession>A0A4Y3WL12</accession>
<evidence type="ECO:0000256" key="5">
    <source>
        <dbReference type="ARBA" id="ARBA00023136"/>
    </source>
</evidence>
<keyword evidence="4 7" id="KW-1133">Transmembrane helix</keyword>
<evidence type="ECO:0000259" key="8">
    <source>
        <dbReference type="SMART" id="SM00849"/>
    </source>
</evidence>
<feature type="transmembrane region" description="Helical" evidence="7">
    <location>
        <begin position="467"/>
        <end position="484"/>
    </location>
</feature>
<feature type="transmembrane region" description="Helical" evidence="7">
    <location>
        <begin position="399"/>
        <end position="423"/>
    </location>
</feature>
<dbReference type="SUPFAM" id="SSF56281">
    <property type="entry name" value="Metallo-hydrolase/oxidoreductase"/>
    <property type="match status" value="1"/>
</dbReference>
<dbReference type="InterPro" id="IPR001279">
    <property type="entry name" value="Metallo-B-lactamas"/>
</dbReference>
<keyword evidence="3 7" id="KW-0812">Transmembrane</keyword>
<feature type="compositionally biased region" description="Basic residues" evidence="6">
    <location>
        <begin position="798"/>
        <end position="815"/>
    </location>
</feature>
<feature type="domain" description="Metallo-beta-lactamase" evidence="8">
    <location>
        <begin position="528"/>
        <end position="727"/>
    </location>
</feature>
<organism evidence="9 10">
    <name type="scientific">Pseudonocardia hydrocarbonoxydans</name>
    <dbReference type="NCBI Taxonomy" id="76726"/>
    <lineage>
        <taxon>Bacteria</taxon>
        <taxon>Bacillati</taxon>
        <taxon>Actinomycetota</taxon>
        <taxon>Actinomycetes</taxon>
        <taxon>Pseudonocardiales</taxon>
        <taxon>Pseudonocardiaceae</taxon>
        <taxon>Pseudonocardia</taxon>
    </lineage>
</organism>
<feature type="transmembrane region" description="Helical" evidence="7">
    <location>
        <begin position="374"/>
        <end position="393"/>
    </location>
</feature>
<dbReference type="InterPro" id="IPR036866">
    <property type="entry name" value="RibonucZ/Hydroxyglut_hydro"/>
</dbReference>
<dbReference type="RefSeq" id="WP_141278038.1">
    <property type="nucleotide sequence ID" value="NZ_BJNG01000015.1"/>
</dbReference>
<dbReference type="Pfam" id="PF00753">
    <property type="entry name" value="Lactamase_B"/>
    <property type="match status" value="1"/>
</dbReference>
<dbReference type="CDD" id="cd07731">
    <property type="entry name" value="ComA-like_MBL-fold"/>
    <property type="match status" value="1"/>
</dbReference>
<evidence type="ECO:0000256" key="3">
    <source>
        <dbReference type="ARBA" id="ARBA00022692"/>
    </source>
</evidence>
<dbReference type="Proteomes" id="UP000320338">
    <property type="component" value="Unassembled WGS sequence"/>
</dbReference>
<dbReference type="InterPro" id="IPR052159">
    <property type="entry name" value="Competence_DNA_uptake"/>
</dbReference>
<feature type="transmembrane region" description="Helical" evidence="7">
    <location>
        <begin position="491"/>
        <end position="510"/>
    </location>
</feature>
<dbReference type="Gene3D" id="3.60.15.10">
    <property type="entry name" value="Ribonuclease Z/Hydroxyacylglutathione hydrolase-like"/>
    <property type="match status" value="1"/>
</dbReference>
<gene>
    <name evidence="9" type="primary">comE</name>
    <name evidence="9" type="ORF">PHY01_17480</name>
</gene>
<proteinExistence type="predicted"/>
<dbReference type="PANTHER" id="PTHR30619:SF1">
    <property type="entry name" value="RECOMBINATION PROTEIN 2"/>
    <property type="match status" value="1"/>
</dbReference>